<dbReference type="EMBL" id="UZAL01027731">
    <property type="protein sequence ID" value="VDP35108.1"/>
    <property type="molecule type" value="Genomic_DNA"/>
</dbReference>
<feature type="region of interest" description="Disordered" evidence="1">
    <location>
        <begin position="610"/>
        <end position="633"/>
    </location>
</feature>
<proteinExistence type="predicted"/>
<sequence length="925" mass="104185">MFKYVFFFSFSYSPKIISFQNEIATVVQSAISEFTQNSTVDSEKLLKEYSPSSRTTEYSLLLLGLDTLWILIVAIRAGTGPSTNLVGSISSSGSTITKRSQSISSTGHSAPAALVSTRSPCVDRWLISQDKRLLAWCIAVTEGFCDGVAMSDDLLIFPNDKLRTRLLNHPCFGDVMGVNELISKLRTELENDCRVDECVSKGLHKCSTSNNLNETIAIVYDPSSGSRISISETCPAQGSNLITPETQYTSSDLSSSRKDGVLLNAHETFAIPTHEETENESSIIMKTVASNGAQRSTTKVPDKSTNYWLSRPGSLVNSIYPGISLTNFTHSWRDGLAFLAIAHQIRSELFTFESRLEKTPNQNLSLAFHLATAEFATPRLLEPVDMRHENIDARSTAVYLLELRKAVERDRKRRSRGILEIQTAAMIHGQSNEEPNVIVESRCSPTSTCSTSETSWLDDEVEGDSDDETGDINRLPDPDHFGTVIETTLAWLLAMEEQFGQNDLQEDPRNFTSNSYTMTKNDQLQSVHNEEDKNFILRLQRANSNETTLMHAAILKNIDEARDKFETHEDLTAHLSRRQMAVGRCLRLGNRLIKTHENLDNILKNSEMLSQKESNSVQTGVDASDEDSSENMEEKQRQITIQQKLRELDPAVIQRQTVLLATRWNNLCRLNTAVGKRITASLLRRQTMLLSAIRIQLDKLENEQTLQLNQQIGPSIADIKKQLEANRCLEQLIESGEALAERLDNFITIVPQKATDNEDNYMNERGIENVIAELATRWSRLVSWVNTRYACLQNVLLYWRHFEEEANVLSDWLDERTEEVTKTVANLIPSVPNHHSNNILTISHSRHSSFGNDMELNEQKLTNYKLLERAGSSGSSVMQTQDSMERITVSKDNLNRDTLQQMVSNQNDAEMEAIDVSLCNFQSLY</sequence>
<dbReference type="Pfam" id="PF00307">
    <property type="entry name" value="CH"/>
    <property type="match status" value="1"/>
</dbReference>
<dbReference type="Proteomes" id="UP000269396">
    <property type="component" value="Unassembled WGS sequence"/>
</dbReference>
<dbReference type="SUPFAM" id="SSF46966">
    <property type="entry name" value="Spectrin repeat"/>
    <property type="match status" value="2"/>
</dbReference>
<dbReference type="SUPFAM" id="SSF47576">
    <property type="entry name" value="Calponin-homology domain, CH-domain"/>
    <property type="match status" value="1"/>
</dbReference>
<dbReference type="InterPro" id="IPR036872">
    <property type="entry name" value="CH_dom_sf"/>
</dbReference>
<evidence type="ECO:0000256" key="1">
    <source>
        <dbReference type="SAM" id="MobiDB-lite"/>
    </source>
</evidence>
<feature type="region of interest" description="Disordered" evidence="1">
    <location>
        <begin position="443"/>
        <end position="479"/>
    </location>
</feature>
<dbReference type="STRING" id="31246.A0A183NX21"/>
<feature type="compositionally biased region" description="Polar residues" evidence="1">
    <location>
        <begin position="610"/>
        <end position="621"/>
    </location>
</feature>
<organism evidence="2 3">
    <name type="scientific">Schistosoma mattheei</name>
    <dbReference type="NCBI Taxonomy" id="31246"/>
    <lineage>
        <taxon>Eukaryota</taxon>
        <taxon>Metazoa</taxon>
        <taxon>Spiralia</taxon>
        <taxon>Lophotrochozoa</taxon>
        <taxon>Platyhelminthes</taxon>
        <taxon>Trematoda</taxon>
        <taxon>Digenea</taxon>
        <taxon>Strigeidida</taxon>
        <taxon>Schistosomatoidea</taxon>
        <taxon>Schistosomatidae</taxon>
        <taxon>Schistosoma</taxon>
    </lineage>
</organism>
<feature type="compositionally biased region" description="Low complexity" evidence="1">
    <location>
        <begin position="443"/>
        <end position="455"/>
    </location>
</feature>
<evidence type="ECO:0000313" key="2">
    <source>
        <dbReference type="EMBL" id="VDP35108.1"/>
    </source>
</evidence>
<dbReference type="Gene3D" id="1.20.58.60">
    <property type="match status" value="2"/>
</dbReference>
<dbReference type="PANTHER" id="PTHR23167:SF46">
    <property type="entry name" value="EPS15 HOMOLOGY DOMAIN CONTAINING PROTEIN-BINDING PROTEIN 1, ISOFORM F"/>
    <property type="match status" value="1"/>
</dbReference>
<keyword evidence="3" id="KW-1185">Reference proteome</keyword>
<dbReference type="AlphaFoldDB" id="A0A183NX21"/>
<dbReference type="InterPro" id="IPR050540">
    <property type="entry name" value="F-actin_Monoox_Mical"/>
</dbReference>
<dbReference type="InterPro" id="IPR001715">
    <property type="entry name" value="CH_dom"/>
</dbReference>
<dbReference type="PANTHER" id="PTHR23167">
    <property type="entry name" value="CALPONIN HOMOLOGY DOMAIN-CONTAINING PROTEIN DDB_G0272472-RELATED"/>
    <property type="match status" value="1"/>
</dbReference>
<name>A0A183NX21_9TREM</name>
<dbReference type="Gene3D" id="1.10.418.10">
    <property type="entry name" value="Calponin-like domain"/>
    <property type="match status" value="1"/>
</dbReference>
<evidence type="ECO:0000313" key="3">
    <source>
        <dbReference type="Proteomes" id="UP000269396"/>
    </source>
</evidence>
<dbReference type="PROSITE" id="PS50021">
    <property type="entry name" value="CH"/>
    <property type="match status" value="1"/>
</dbReference>
<gene>
    <name evidence="2" type="ORF">SMTD_LOCUS6661</name>
</gene>
<reference evidence="2 3" key="1">
    <citation type="submission" date="2018-11" db="EMBL/GenBank/DDBJ databases">
        <authorList>
            <consortium name="Pathogen Informatics"/>
        </authorList>
    </citation>
    <scope>NUCLEOTIDE SEQUENCE [LARGE SCALE GENOMIC DNA]</scope>
    <source>
        <strain>Denwood</strain>
        <strain evidence="3">Zambia</strain>
    </source>
</reference>
<accession>A0A183NX21</accession>
<protein>
    <submittedName>
        <fullName evidence="2">Uncharacterized protein</fullName>
    </submittedName>
</protein>
<feature type="compositionally biased region" description="Acidic residues" evidence="1">
    <location>
        <begin position="456"/>
        <end position="470"/>
    </location>
</feature>